<evidence type="ECO:0000313" key="3">
    <source>
        <dbReference type="Proteomes" id="UP001597079"/>
    </source>
</evidence>
<proteinExistence type="predicted"/>
<dbReference type="Gene3D" id="3.20.20.150">
    <property type="entry name" value="Divalent-metal-dependent TIM barrel enzymes"/>
    <property type="match status" value="1"/>
</dbReference>
<dbReference type="InterPro" id="IPR013022">
    <property type="entry name" value="Xyl_isomerase-like_TIM-brl"/>
</dbReference>
<dbReference type="Pfam" id="PF01261">
    <property type="entry name" value="AP_endonuc_2"/>
    <property type="match status" value="1"/>
</dbReference>
<dbReference type="Proteomes" id="UP001597079">
    <property type="component" value="Unassembled WGS sequence"/>
</dbReference>
<evidence type="ECO:0000259" key="1">
    <source>
        <dbReference type="Pfam" id="PF01261"/>
    </source>
</evidence>
<gene>
    <name evidence="2" type="ORF">ACFSB2_10610</name>
</gene>
<accession>A0ABW4JHA0</accession>
<dbReference type="SUPFAM" id="SSF51658">
    <property type="entry name" value="Xylose isomerase-like"/>
    <property type="match status" value="1"/>
</dbReference>
<dbReference type="RefSeq" id="WP_377943018.1">
    <property type="nucleotide sequence ID" value="NZ_JBHUCX010000027.1"/>
</dbReference>
<organism evidence="2 3">
    <name type="scientific">Alicyclobacillus fodiniaquatilis</name>
    <dbReference type="NCBI Taxonomy" id="1661150"/>
    <lineage>
        <taxon>Bacteria</taxon>
        <taxon>Bacillati</taxon>
        <taxon>Bacillota</taxon>
        <taxon>Bacilli</taxon>
        <taxon>Bacillales</taxon>
        <taxon>Alicyclobacillaceae</taxon>
        <taxon>Alicyclobacillus</taxon>
    </lineage>
</organism>
<feature type="domain" description="Xylose isomerase-like TIM barrel" evidence="1">
    <location>
        <begin position="19"/>
        <end position="270"/>
    </location>
</feature>
<keyword evidence="3" id="KW-1185">Reference proteome</keyword>
<dbReference type="PANTHER" id="PTHR12110">
    <property type="entry name" value="HYDROXYPYRUVATE ISOMERASE"/>
    <property type="match status" value="1"/>
</dbReference>
<protein>
    <submittedName>
        <fullName evidence="2">Sugar phosphate isomerase/epimerase family protein</fullName>
    </submittedName>
</protein>
<keyword evidence="2" id="KW-0413">Isomerase</keyword>
<name>A0ABW4JHA0_9BACL</name>
<dbReference type="GO" id="GO:0016853">
    <property type="term" value="F:isomerase activity"/>
    <property type="evidence" value="ECO:0007669"/>
    <property type="project" value="UniProtKB-KW"/>
</dbReference>
<sequence>MKLGMYSIEIQRPTTKGLFAAIKEAGFSHVQFDFSSVCDEQMPLRIEPGLLADVSSQAERHGVEITAVNGTFNMIHPDKAERESGYARFATVAAASRDLNCDFVTLCTGSRNTKSMWAWHEDNLAPSAWEDLLKSMEKVLEQAERYDLVLGIECEPSNSVNSPEKARELMDIFQTPRLKIIMDIANLFQVGQARQENVRPIMDHAFELLGKDIYIAHGKDIKAGDGLQYTHAGNGIVDFAYFLDKLDQVGYPGGMILHGIKHERDFPESVAFVVDAIAKHKNR</sequence>
<dbReference type="PANTHER" id="PTHR12110:SF21">
    <property type="entry name" value="XYLOSE ISOMERASE-LIKE TIM BARREL DOMAIN-CONTAINING PROTEIN"/>
    <property type="match status" value="1"/>
</dbReference>
<evidence type="ECO:0000313" key="2">
    <source>
        <dbReference type="EMBL" id="MFD1675144.1"/>
    </source>
</evidence>
<dbReference type="EMBL" id="JBHUCX010000027">
    <property type="protein sequence ID" value="MFD1675144.1"/>
    <property type="molecule type" value="Genomic_DNA"/>
</dbReference>
<comment type="caution">
    <text evidence="2">The sequence shown here is derived from an EMBL/GenBank/DDBJ whole genome shotgun (WGS) entry which is preliminary data.</text>
</comment>
<reference evidence="3" key="1">
    <citation type="journal article" date="2019" name="Int. J. Syst. Evol. Microbiol.">
        <title>The Global Catalogue of Microorganisms (GCM) 10K type strain sequencing project: providing services to taxonomists for standard genome sequencing and annotation.</title>
        <authorList>
            <consortium name="The Broad Institute Genomics Platform"/>
            <consortium name="The Broad Institute Genome Sequencing Center for Infectious Disease"/>
            <person name="Wu L."/>
            <person name="Ma J."/>
        </authorList>
    </citation>
    <scope>NUCLEOTIDE SEQUENCE [LARGE SCALE GENOMIC DNA]</scope>
    <source>
        <strain evidence="3">CGMCC 1.12286</strain>
    </source>
</reference>
<dbReference type="InterPro" id="IPR050312">
    <property type="entry name" value="IolE/XylAMocC-like"/>
</dbReference>
<dbReference type="InterPro" id="IPR036237">
    <property type="entry name" value="Xyl_isomerase-like_sf"/>
</dbReference>